<evidence type="ECO:0000256" key="2">
    <source>
        <dbReference type="ARBA" id="ARBA00022741"/>
    </source>
</evidence>
<dbReference type="PANTHER" id="PTHR14074">
    <property type="entry name" value="HELICASE WITH DEATH DOMAIN-RELATED"/>
    <property type="match status" value="1"/>
</dbReference>
<dbReference type="Pfam" id="PF00270">
    <property type="entry name" value="DEAD"/>
    <property type="match status" value="1"/>
</dbReference>
<dbReference type="InterPro" id="IPR051363">
    <property type="entry name" value="RLR_Helicase"/>
</dbReference>
<reference evidence="11" key="1">
    <citation type="submission" date="2017-02" db="UniProtKB">
        <authorList>
            <consortium name="WormBaseParasite"/>
        </authorList>
    </citation>
    <scope>IDENTIFICATION</scope>
</reference>
<dbReference type="OrthoDB" id="2392202at2759"/>
<keyword evidence="5" id="KW-0067">ATP-binding</keyword>
<accession>A0A0N4UV62</accession>
<dbReference type="GO" id="GO:0030422">
    <property type="term" value="P:siRNA processing"/>
    <property type="evidence" value="ECO:0007669"/>
    <property type="project" value="UniProtKB-ARBA"/>
</dbReference>
<comment type="similarity">
    <text evidence="6">Belongs to the helicase family. Dicer subfamily.</text>
</comment>
<dbReference type="GO" id="GO:0004525">
    <property type="term" value="F:ribonuclease III activity"/>
    <property type="evidence" value="ECO:0007669"/>
    <property type="project" value="UniProtKB-ARBA"/>
</dbReference>
<evidence type="ECO:0000259" key="8">
    <source>
        <dbReference type="PROSITE" id="PS51192"/>
    </source>
</evidence>
<dbReference type="SUPFAM" id="SSF52540">
    <property type="entry name" value="P-loop containing nucleoside triphosphate hydrolases"/>
    <property type="match status" value="1"/>
</dbReference>
<dbReference type="CDD" id="cd18034">
    <property type="entry name" value="DEXHc_dicer"/>
    <property type="match status" value="1"/>
</dbReference>
<evidence type="ECO:0000256" key="7">
    <source>
        <dbReference type="SAM" id="Phobius"/>
    </source>
</evidence>
<evidence type="ECO:0000256" key="3">
    <source>
        <dbReference type="ARBA" id="ARBA00022801"/>
    </source>
</evidence>
<dbReference type="GO" id="GO:0005524">
    <property type="term" value="F:ATP binding"/>
    <property type="evidence" value="ECO:0007669"/>
    <property type="project" value="UniProtKB-KW"/>
</dbReference>
<sequence length="385" mass="44100">MVNRGNEIPKTFFSPRDHQVELLEKARKGNVIVPLGTGTGKTFIAVLLIKDHTAVLTDPSGKKKAFFLVDKVSIVEQQAQHIECHTVLCVGRIHGSRNADAASSLEKFNKFICNYEVVVSTAQIFLNVLDHGFIHLEDIALLVLDECHHVLGKNHPYRRIMHRYKNCSEDKRPKVLGLTASLINDKTPSSKLRQLISQLESIMCSDVVTASDIVSISKYGPSPKEFVIVCEDSCSVNSNEGVLLINTLRLNDEYDTKLKILLFIVIFQPYLIINFINFTYMFSEAVQDFCLKSREFNSEFEIDPRKQVLEAVRRTLSVLKQMGCWCAWKVCQFFQKQLKKHSLQKMLPEKQMKFLMMGETAMYQAKKLLDKKVFLVLMRKSKKFQ</sequence>
<dbReference type="Proteomes" id="UP000274131">
    <property type="component" value="Unassembled WGS sequence"/>
</dbReference>
<dbReference type="InterPro" id="IPR014001">
    <property type="entry name" value="Helicase_ATP-bd"/>
</dbReference>
<evidence type="ECO:0000313" key="9">
    <source>
        <dbReference type="EMBL" id="VDD85879.1"/>
    </source>
</evidence>
<keyword evidence="10" id="KW-1185">Reference proteome</keyword>
<dbReference type="GO" id="GO:0005737">
    <property type="term" value="C:cytoplasm"/>
    <property type="evidence" value="ECO:0007669"/>
    <property type="project" value="TreeGrafter"/>
</dbReference>
<keyword evidence="7" id="KW-0812">Transmembrane</keyword>
<keyword evidence="2" id="KW-0547">Nucleotide-binding</keyword>
<organism evidence="11">
    <name type="scientific">Enterobius vermicularis</name>
    <name type="common">Human pinworm</name>
    <dbReference type="NCBI Taxonomy" id="51028"/>
    <lineage>
        <taxon>Eukaryota</taxon>
        <taxon>Metazoa</taxon>
        <taxon>Ecdysozoa</taxon>
        <taxon>Nematoda</taxon>
        <taxon>Chromadorea</taxon>
        <taxon>Rhabditida</taxon>
        <taxon>Spirurina</taxon>
        <taxon>Oxyuridomorpha</taxon>
        <taxon>Oxyuroidea</taxon>
        <taxon>Oxyuridae</taxon>
        <taxon>Enterobius</taxon>
    </lineage>
</organism>
<dbReference type="InterPro" id="IPR011545">
    <property type="entry name" value="DEAD/DEAH_box_helicase_dom"/>
</dbReference>
<reference evidence="9 10" key="2">
    <citation type="submission" date="2018-10" db="EMBL/GenBank/DDBJ databases">
        <authorList>
            <consortium name="Pathogen Informatics"/>
        </authorList>
    </citation>
    <scope>NUCLEOTIDE SEQUENCE [LARGE SCALE GENOMIC DNA]</scope>
</reference>
<dbReference type="FunFam" id="3.40.50.300:FF:000628">
    <property type="entry name" value="Endoribonuclease Dicer"/>
    <property type="match status" value="1"/>
</dbReference>
<name>A0A0N4UV62_ENTVE</name>
<protein>
    <submittedName>
        <fullName evidence="11">Helicase ATP-binding domain-containing protein</fullName>
    </submittedName>
</protein>
<evidence type="ECO:0000313" key="11">
    <source>
        <dbReference type="WBParaSite" id="EVEC_0000131401-mRNA-1"/>
    </source>
</evidence>
<dbReference type="WBParaSite" id="EVEC_0000131401-mRNA-1">
    <property type="protein sequence ID" value="EVEC_0000131401-mRNA-1"/>
    <property type="gene ID" value="EVEC_0000131401"/>
</dbReference>
<evidence type="ECO:0000256" key="4">
    <source>
        <dbReference type="ARBA" id="ARBA00022806"/>
    </source>
</evidence>
<gene>
    <name evidence="9" type="ORF">EVEC_LOCUS1022</name>
</gene>
<dbReference type="GO" id="GO:0003676">
    <property type="term" value="F:nucleic acid binding"/>
    <property type="evidence" value="ECO:0007669"/>
    <property type="project" value="InterPro"/>
</dbReference>
<keyword evidence="3" id="KW-0378">Hydrolase</keyword>
<evidence type="ECO:0000313" key="10">
    <source>
        <dbReference type="Proteomes" id="UP000274131"/>
    </source>
</evidence>
<feature type="domain" description="Helicase ATP-binding" evidence="8">
    <location>
        <begin position="22"/>
        <end position="200"/>
    </location>
</feature>
<evidence type="ECO:0000256" key="5">
    <source>
        <dbReference type="ARBA" id="ARBA00022840"/>
    </source>
</evidence>
<keyword evidence="7" id="KW-1133">Transmembrane helix</keyword>
<proteinExistence type="inferred from homology"/>
<feature type="transmembrane region" description="Helical" evidence="7">
    <location>
        <begin position="260"/>
        <end position="282"/>
    </location>
</feature>
<evidence type="ECO:0000256" key="1">
    <source>
        <dbReference type="ARBA" id="ARBA00001946"/>
    </source>
</evidence>
<dbReference type="EMBL" id="UXUI01007160">
    <property type="protein sequence ID" value="VDD85879.1"/>
    <property type="molecule type" value="Genomic_DNA"/>
</dbReference>
<dbReference type="SMART" id="SM00487">
    <property type="entry name" value="DEXDc"/>
    <property type="match status" value="1"/>
</dbReference>
<dbReference type="PROSITE" id="PS51192">
    <property type="entry name" value="HELICASE_ATP_BIND_1"/>
    <property type="match status" value="1"/>
</dbReference>
<dbReference type="Pfam" id="PF20930">
    <property type="entry name" value="Dicer_PBD"/>
    <property type="match status" value="1"/>
</dbReference>
<keyword evidence="7" id="KW-0472">Membrane</keyword>
<dbReference type="STRING" id="51028.A0A0N4UV62"/>
<dbReference type="InterPro" id="IPR027417">
    <property type="entry name" value="P-loop_NTPase"/>
</dbReference>
<evidence type="ECO:0000256" key="6">
    <source>
        <dbReference type="ARBA" id="ARBA00035116"/>
    </source>
</evidence>
<dbReference type="Gene3D" id="3.40.50.300">
    <property type="entry name" value="P-loop containing nucleotide triphosphate hydrolases"/>
    <property type="match status" value="1"/>
</dbReference>
<keyword evidence="4" id="KW-0347">Helicase</keyword>
<dbReference type="InterPro" id="IPR048513">
    <property type="entry name" value="Dicer_PBD"/>
</dbReference>
<dbReference type="PANTHER" id="PTHR14074:SF16">
    <property type="entry name" value="ANTIVIRAL INNATE IMMUNE RESPONSE RECEPTOR RIG-I"/>
    <property type="match status" value="1"/>
</dbReference>
<dbReference type="AlphaFoldDB" id="A0A0N4UV62"/>
<comment type="cofactor">
    <cofactor evidence="1">
        <name>Mg(2+)</name>
        <dbReference type="ChEBI" id="CHEBI:18420"/>
    </cofactor>
</comment>
<dbReference type="GO" id="GO:0004386">
    <property type="term" value="F:helicase activity"/>
    <property type="evidence" value="ECO:0007669"/>
    <property type="project" value="UniProtKB-KW"/>
</dbReference>